<name>J1JVN2_9HYPH</name>
<evidence type="ECO:0000313" key="1">
    <source>
        <dbReference type="EMBL" id="EJF89017.1"/>
    </source>
</evidence>
<gene>
    <name evidence="1" type="ORF">ME5_01568</name>
</gene>
<organism evidence="1 2">
    <name type="scientific">Bartonella tamiae Th239</name>
    <dbReference type="NCBI Taxonomy" id="1094558"/>
    <lineage>
        <taxon>Bacteria</taxon>
        <taxon>Pseudomonadati</taxon>
        <taxon>Pseudomonadota</taxon>
        <taxon>Alphaproteobacteria</taxon>
        <taxon>Hyphomicrobiales</taxon>
        <taxon>Bartonellaceae</taxon>
        <taxon>Bartonella</taxon>
    </lineage>
</organism>
<dbReference type="SUPFAM" id="SSF53756">
    <property type="entry name" value="UDP-Glycosyltransferase/glycogen phosphorylase"/>
    <property type="match status" value="1"/>
</dbReference>
<keyword evidence="2" id="KW-1185">Reference proteome</keyword>
<dbReference type="eggNOG" id="COG4671">
    <property type="taxonomic scope" value="Bacteria"/>
</dbReference>
<dbReference type="Proteomes" id="UP000008952">
    <property type="component" value="Unassembled WGS sequence"/>
</dbReference>
<dbReference type="RefSeq" id="WP_008040043.1">
    <property type="nucleotide sequence ID" value="NZ_JH725147.1"/>
</dbReference>
<dbReference type="HOGENOM" id="CLU_050684_0_0_5"/>
<evidence type="ECO:0008006" key="3">
    <source>
        <dbReference type="Google" id="ProtNLM"/>
    </source>
</evidence>
<proteinExistence type="predicted"/>
<dbReference type="OrthoDB" id="9809594at2"/>
<dbReference type="PATRIC" id="fig|1094558.3.peg.1674"/>
<comment type="caution">
    <text evidence="1">The sequence shown here is derived from an EMBL/GenBank/DDBJ whole genome shotgun (WGS) entry which is preliminary data.</text>
</comment>
<protein>
    <recommendedName>
        <fullName evidence="3">Glycosyl transferase family 28 C-terminal domain-containing protein</fullName>
    </recommendedName>
</protein>
<dbReference type="Gene3D" id="3.40.50.2000">
    <property type="entry name" value="Glycogen Phosphorylase B"/>
    <property type="match status" value="1"/>
</dbReference>
<reference evidence="1 2" key="1">
    <citation type="submission" date="2012-03" db="EMBL/GenBank/DDBJ databases">
        <title>The Genome Sequence of Bartonella tamiae Th239.</title>
        <authorList>
            <consortium name="The Broad Institute Genome Sequencing Platform"/>
            <consortium name="The Broad Institute Genome Sequencing Center for Infectious Disease"/>
            <person name="Feldgarden M."/>
            <person name="Kirby J."/>
            <person name="Kosoy M."/>
            <person name="Birtles R."/>
            <person name="Probert W.S."/>
            <person name="Chiaraviglio L."/>
            <person name="Young S.K."/>
            <person name="Zeng Q."/>
            <person name="Gargeya S."/>
            <person name="Fitzgerald M."/>
            <person name="Haas B."/>
            <person name="Abouelleil A."/>
            <person name="Alvarado L."/>
            <person name="Arachchi H.M."/>
            <person name="Berlin A."/>
            <person name="Chapman S.B."/>
            <person name="Gearin G."/>
            <person name="Goldberg J."/>
            <person name="Griggs A."/>
            <person name="Gujja S."/>
            <person name="Hansen M."/>
            <person name="Heiman D."/>
            <person name="Howarth C."/>
            <person name="Larimer J."/>
            <person name="Lui A."/>
            <person name="MacDonald P.J.P."/>
            <person name="McCowen C."/>
            <person name="Montmayeur A."/>
            <person name="Murphy C."/>
            <person name="Neiman D."/>
            <person name="Pearson M."/>
            <person name="Priest M."/>
            <person name="Roberts A."/>
            <person name="Saif S."/>
            <person name="Shea T."/>
            <person name="Sisk P."/>
            <person name="Stolte C."/>
            <person name="Sykes S."/>
            <person name="Wortman J."/>
            <person name="Nusbaum C."/>
            <person name="Birren B."/>
        </authorList>
    </citation>
    <scope>NUCLEOTIDE SEQUENCE [LARGE SCALE GENOMIC DNA]</scope>
    <source>
        <strain evidence="1 2">Th239</strain>
    </source>
</reference>
<dbReference type="AlphaFoldDB" id="J1JVN2"/>
<accession>J1JVN2</accession>
<sequence>MVQIGIYVHHHGEGHLSRAMKIARSAPHHFTLLGTGLNGKTETLKTIDLPDDKQTNHETVISHPALHYTPLYHEGIRERNHLITKWMKEVQPALMLIDISVEIAMLSCLNATPFIYTRLSGNRTDVAHNFIFKAAQRVLCPFHPLLESPQTPKWLREKSDYFSSLTSKIKSYPSDDKRILLVLGKGGHNIKSDLLFLMAQELSDWTIDVIGPFQNQITLPKNINIHGWVNNVHSFMARATIVAGACGDGLLSDVMAMNKLFIALPQKRPFDEQVEKARLLHKNSFAVSYEKWPSSWRKAIKKAQNLRHSFSDLHDNNGIESAANYLISMAQRTAKKYKSQLVIDTPIEL</sequence>
<dbReference type="EMBL" id="AIMB01000008">
    <property type="protein sequence ID" value="EJF89017.1"/>
    <property type="molecule type" value="Genomic_DNA"/>
</dbReference>
<dbReference type="STRING" id="1094558.ME5_01568"/>
<evidence type="ECO:0000313" key="2">
    <source>
        <dbReference type="Proteomes" id="UP000008952"/>
    </source>
</evidence>